<feature type="non-terminal residue" evidence="7">
    <location>
        <position position="1"/>
    </location>
</feature>
<proteinExistence type="predicted"/>
<evidence type="ECO:0000259" key="6">
    <source>
        <dbReference type="Pfam" id="PF13705"/>
    </source>
</evidence>
<feature type="non-terminal residue" evidence="7">
    <location>
        <position position="174"/>
    </location>
</feature>
<accession>A0A7K4JPY3</accession>
<dbReference type="AlphaFoldDB" id="A0A7K4JPY3"/>
<dbReference type="EMBL" id="VWPV01035019">
    <property type="protein sequence ID" value="NWH67354.1"/>
    <property type="molecule type" value="Genomic_DNA"/>
</dbReference>
<feature type="transmembrane region" description="Helical" evidence="5">
    <location>
        <begin position="133"/>
        <end position="153"/>
    </location>
</feature>
<reference evidence="7 8" key="1">
    <citation type="submission" date="2019-09" db="EMBL/GenBank/DDBJ databases">
        <title>Bird 10,000 Genomes (B10K) Project - Family phase.</title>
        <authorList>
            <person name="Zhang G."/>
        </authorList>
    </citation>
    <scope>NUCLEOTIDE SEQUENCE [LARGE SCALE GENOMIC DNA]</scope>
    <source>
        <strain evidence="7">B10K-CU-031-07</strain>
        <tissue evidence="7">Muscle</tissue>
    </source>
</reference>
<dbReference type="OrthoDB" id="4752984at2759"/>
<evidence type="ECO:0000313" key="8">
    <source>
        <dbReference type="Proteomes" id="UP000531151"/>
    </source>
</evidence>
<dbReference type="Pfam" id="PF13705">
    <property type="entry name" value="TRC8_N"/>
    <property type="match status" value="1"/>
</dbReference>
<evidence type="ECO:0000256" key="2">
    <source>
        <dbReference type="ARBA" id="ARBA00022692"/>
    </source>
</evidence>
<keyword evidence="3 5" id="KW-1133">Transmembrane helix</keyword>
<evidence type="ECO:0000256" key="4">
    <source>
        <dbReference type="ARBA" id="ARBA00023136"/>
    </source>
</evidence>
<name>A0A7K4JPY3_GEOCA</name>
<feature type="transmembrane region" description="Helical" evidence="5">
    <location>
        <begin position="91"/>
        <end position="113"/>
    </location>
</feature>
<dbReference type="GO" id="GO:0016020">
    <property type="term" value="C:membrane"/>
    <property type="evidence" value="ECO:0007669"/>
    <property type="project" value="UniProtKB-SubCell"/>
</dbReference>
<dbReference type="Proteomes" id="UP000531151">
    <property type="component" value="Unassembled WGS sequence"/>
</dbReference>
<evidence type="ECO:0000313" key="7">
    <source>
        <dbReference type="EMBL" id="NWH67354.1"/>
    </source>
</evidence>
<sequence>LAPRWQPWALLAPLMPVLGHLVGVPPQALPLLGAFAASLSVLGGLCLLGPHIRAPFQLAAAAGRELREIMQAPQRLVAHVLSLWSSRAVPLLFLVFWLGLFGLRLAAFVTSGTQHSLLLLLLSSAAECCSTPYSLIGLTFTVSYLALGVLNLCKFYLMGFGAFQNGNVMHRSAC</sequence>
<dbReference type="InterPro" id="IPR025754">
    <property type="entry name" value="TRC8_N_dom"/>
</dbReference>
<keyword evidence="8" id="KW-1185">Reference proteome</keyword>
<keyword evidence="2 5" id="KW-0812">Transmembrane</keyword>
<feature type="transmembrane region" description="Helical" evidence="5">
    <location>
        <begin position="28"/>
        <end position="48"/>
    </location>
</feature>
<comment type="caution">
    <text evidence="7">The sequence shown here is derived from an EMBL/GenBank/DDBJ whole genome shotgun (WGS) entry which is preliminary data.</text>
</comment>
<comment type="subcellular location">
    <subcellularLocation>
        <location evidence="1">Membrane</location>
        <topology evidence="1">Multi-pass membrane protein</topology>
    </subcellularLocation>
</comment>
<evidence type="ECO:0000256" key="5">
    <source>
        <dbReference type="SAM" id="Phobius"/>
    </source>
</evidence>
<gene>
    <name evidence="7" type="primary">Rnf145_1</name>
    <name evidence="7" type="ORF">GEOCAL_R07729</name>
</gene>
<protein>
    <submittedName>
        <fullName evidence="7">RN145 protein</fullName>
    </submittedName>
</protein>
<feature type="domain" description="TRC8-like N-terminal" evidence="6">
    <location>
        <begin position="5"/>
        <end position="169"/>
    </location>
</feature>
<keyword evidence="4 5" id="KW-0472">Membrane</keyword>
<evidence type="ECO:0000256" key="1">
    <source>
        <dbReference type="ARBA" id="ARBA00004141"/>
    </source>
</evidence>
<evidence type="ECO:0000256" key="3">
    <source>
        <dbReference type="ARBA" id="ARBA00022989"/>
    </source>
</evidence>
<organism evidence="7 8">
    <name type="scientific">Geococcyx californianus</name>
    <name type="common">Greater roadrunner</name>
    <name type="synonym">Saurothera californiana</name>
    <dbReference type="NCBI Taxonomy" id="8947"/>
    <lineage>
        <taxon>Eukaryota</taxon>
        <taxon>Metazoa</taxon>
        <taxon>Chordata</taxon>
        <taxon>Craniata</taxon>
        <taxon>Vertebrata</taxon>
        <taxon>Euteleostomi</taxon>
        <taxon>Archelosauria</taxon>
        <taxon>Archosauria</taxon>
        <taxon>Dinosauria</taxon>
        <taxon>Saurischia</taxon>
        <taxon>Theropoda</taxon>
        <taxon>Coelurosauria</taxon>
        <taxon>Aves</taxon>
        <taxon>Neognathae</taxon>
        <taxon>Neoaves</taxon>
        <taxon>Otidimorphae</taxon>
        <taxon>Cuculiformes</taxon>
        <taxon>Neomorphidae</taxon>
        <taxon>Geococcyx</taxon>
    </lineage>
</organism>